<dbReference type="NCBIfam" id="NF007646">
    <property type="entry name" value="PRK10318.1-3"/>
    <property type="match status" value="1"/>
</dbReference>
<dbReference type="AlphaFoldDB" id="A0A2P5GK53"/>
<evidence type="ECO:0000313" key="4">
    <source>
        <dbReference type="Proteomes" id="UP000237073"/>
    </source>
</evidence>
<accession>A0A2P5GK53</accession>
<proteinExistence type="predicted"/>
<organism evidence="3 5">
    <name type="scientific">Superficieibacter electus</name>
    <dbReference type="NCBI Taxonomy" id="2022662"/>
    <lineage>
        <taxon>Bacteria</taxon>
        <taxon>Pseudomonadati</taxon>
        <taxon>Pseudomonadota</taxon>
        <taxon>Gammaproteobacteria</taxon>
        <taxon>Enterobacterales</taxon>
        <taxon>Enterobacteriaceae</taxon>
        <taxon>Superficieibacter</taxon>
    </lineage>
</organism>
<feature type="signal peptide" evidence="1">
    <location>
        <begin position="1"/>
        <end position="25"/>
    </location>
</feature>
<dbReference type="Proteomes" id="UP000237073">
    <property type="component" value="Unassembled WGS sequence"/>
</dbReference>
<dbReference type="EMBL" id="PQGE01000021">
    <property type="protein sequence ID" value="POP42233.1"/>
    <property type="molecule type" value="Genomic_DNA"/>
</dbReference>
<dbReference type="Proteomes" id="UP000247005">
    <property type="component" value="Unassembled WGS sequence"/>
</dbReference>
<protein>
    <recommendedName>
        <fullName evidence="6">YfeK family protein</fullName>
    </recommendedName>
</protein>
<dbReference type="OrthoDB" id="344871at2"/>
<evidence type="ECO:0008006" key="6">
    <source>
        <dbReference type="Google" id="ProtNLM"/>
    </source>
</evidence>
<reference evidence="4 5" key="1">
    <citation type="submission" date="2018-01" db="EMBL/GenBank/DDBJ databases">
        <title>Superficieibacter electus gen. nov., sp. nov., an extended-spectrum beta-lactamase possessing member of the Enterobacteriaceae family, isolated from intensive care unit surfaces.</title>
        <authorList>
            <person name="Potter R.F."/>
            <person name="D'Souza A.W."/>
        </authorList>
    </citation>
    <scope>NUCLEOTIDE SEQUENCE [LARGE SCALE GENOMIC DNA]</scope>
    <source>
        <strain evidence="3 5">BP-1</strain>
        <strain evidence="2 4">BP-2</strain>
    </source>
</reference>
<keyword evidence="1" id="KW-0732">Signal</keyword>
<keyword evidence="4" id="KW-1185">Reference proteome</keyword>
<dbReference type="Pfam" id="PF17263">
    <property type="entry name" value="DUF5329"/>
    <property type="match status" value="1"/>
</dbReference>
<evidence type="ECO:0000313" key="2">
    <source>
        <dbReference type="EMBL" id="POP42233.1"/>
    </source>
</evidence>
<feature type="chain" id="PRO_5015130570" description="YfeK family protein" evidence="1">
    <location>
        <begin position="26"/>
        <end position="130"/>
    </location>
</feature>
<evidence type="ECO:0000256" key="1">
    <source>
        <dbReference type="SAM" id="SignalP"/>
    </source>
</evidence>
<gene>
    <name evidence="3" type="ORF">CHU32_21475</name>
    <name evidence="2" type="ORF">CHU33_20590</name>
</gene>
<sequence length="130" mass="14422">MEKDHSMKKCLCVIIALLMSLPAFAKLSPHEEARINAMLTALAQKQDLTFIRNGDAHNCEEAVSHLRLKLSNTRNRIDTAEQFIDKVASSSSISGKPYIVKIPGKSDENAKSYLHALIAETDKTVPDEDK</sequence>
<evidence type="ECO:0000313" key="5">
    <source>
        <dbReference type="Proteomes" id="UP000247005"/>
    </source>
</evidence>
<comment type="caution">
    <text evidence="3">The sequence shown here is derived from an EMBL/GenBank/DDBJ whole genome shotgun (WGS) entry which is preliminary data.</text>
</comment>
<dbReference type="EMBL" id="PQGD01000020">
    <property type="protein sequence ID" value="POP44541.1"/>
    <property type="molecule type" value="Genomic_DNA"/>
</dbReference>
<name>A0A2P5GK53_9ENTR</name>
<dbReference type="InterPro" id="IPR035242">
    <property type="entry name" value="DUF5329"/>
</dbReference>
<evidence type="ECO:0000313" key="3">
    <source>
        <dbReference type="EMBL" id="POP44541.1"/>
    </source>
</evidence>